<evidence type="ECO:0000256" key="5">
    <source>
        <dbReference type="ARBA" id="ARBA00023274"/>
    </source>
</evidence>
<evidence type="ECO:0000256" key="6">
    <source>
        <dbReference type="ARBA" id="ARBA00029455"/>
    </source>
</evidence>
<dbReference type="Proteomes" id="UP000747399">
    <property type="component" value="Unassembled WGS sequence"/>
</dbReference>
<feature type="compositionally biased region" description="Acidic residues" evidence="7">
    <location>
        <begin position="66"/>
        <end position="94"/>
    </location>
</feature>
<feature type="region of interest" description="Disordered" evidence="7">
    <location>
        <begin position="408"/>
        <end position="470"/>
    </location>
</feature>
<reference evidence="8" key="1">
    <citation type="journal article" date="2021" name="Proc. Natl. Acad. Sci. U.S.A.">
        <title>Three genomes in the algal genus Volvox reveal the fate of a haploid sex-determining region after a transition to homothallism.</title>
        <authorList>
            <person name="Yamamoto K."/>
            <person name="Hamaji T."/>
            <person name="Kawai-Toyooka H."/>
            <person name="Matsuzaki R."/>
            <person name="Takahashi F."/>
            <person name="Nishimura Y."/>
            <person name="Kawachi M."/>
            <person name="Noguchi H."/>
            <person name="Minakuchi Y."/>
            <person name="Umen J.G."/>
            <person name="Toyoda A."/>
            <person name="Nozaki H."/>
        </authorList>
    </citation>
    <scope>NUCLEOTIDE SEQUENCE</scope>
    <source>
        <strain evidence="8">NIES-3780</strain>
    </source>
</reference>
<dbReference type="PANTHER" id="PTHR17039:SF0">
    <property type="entry name" value="U3 SMALL NUCLEOLAR RIBONUCLEOPROTEIN PROTEIN MPP10"/>
    <property type="match status" value="1"/>
</dbReference>
<dbReference type="GO" id="GO:0006364">
    <property type="term" value="P:rRNA processing"/>
    <property type="evidence" value="ECO:0007669"/>
    <property type="project" value="UniProtKB-KW"/>
</dbReference>
<feature type="compositionally biased region" description="Low complexity" evidence="7">
    <location>
        <begin position="196"/>
        <end position="210"/>
    </location>
</feature>
<evidence type="ECO:0000256" key="7">
    <source>
        <dbReference type="SAM" id="MobiDB-lite"/>
    </source>
</evidence>
<organism evidence="8 9">
    <name type="scientific">Volvox africanus</name>
    <dbReference type="NCBI Taxonomy" id="51714"/>
    <lineage>
        <taxon>Eukaryota</taxon>
        <taxon>Viridiplantae</taxon>
        <taxon>Chlorophyta</taxon>
        <taxon>core chlorophytes</taxon>
        <taxon>Chlorophyceae</taxon>
        <taxon>CS clade</taxon>
        <taxon>Chlamydomonadales</taxon>
        <taxon>Volvocaceae</taxon>
        <taxon>Volvox</taxon>
    </lineage>
</organism>
<dbReference type="InterPro" id="IPR012173">
    <property type="entry name" value="Mpp10"/>
</dbReference>
<feature type="compositionally biased region" description="Low complexity" evidence="7">
    <location>
        <begin position="95"/>
        <end position="107"/>
    </location>
</feature>
<dbReference type="EMBL" id="BNCO01000004">
    <property type="protein sequence ID" value="GIL47167.1"/>
    <property type="molecule type" value="Genomic_DNA"/>
</dbReference>
<dbReference type="GO" id="GO:0005732">
    <property type="term" value="C:sno(s)RNA-containing ribonucleoprotein complex"/>
    <property type="evidence" value="ECO:0007669"/>
    <property type="project" value="InterPro"/>
</dbReference>
<dbReference type="PIRSF" id="PIRSF017300">
    <property type="entry name" value="snoRNP_Mpp10"/>
    <property type="match status" value="1"/>
</dbReference>
<comment type="similarity">
    <text evidence="6">Belongs to the MPP10 family.</text>
</comment>
<protein>
    <submittedName>
        <fullName evidence="8">Uncharacterized protein</fullName>
    </submittedName>
</protein>
<feature type="compositionally biased region" description="Basic and acidic residues" evidence="7">
    <location>
        <begin position="113"/>
        <end position="124"/>
    </location>
</feature>
<name>A0A8J4AST7_9CHLO</name>
<dbReference type="AlphaFoldDB" id="A0A8J4AST7"/>
<feature type="compositionally biased region" description="Basic and acidic residues" evidence="7">
    <location>
        <begin position="11"/>
        <end position="21"/>
    </location>
</feature>
<feature type="compositionally biased region" description="Acidic residues" evidence="7">
    <location>
        <begin position="133"/>
        <end position="170"/>
    </location>
</feature>
<keyword evidence="9" id="KW-1185">Reference proteome</keyword>
<sequence length="548" mass="59163">GGARRTKKARRESESKLKGEAEAQGGRSGGLEDRFFRLTDLERYVEEAERRAMAGDGEGYEGLFGEGEDEGEEEGEEEEGAGLSGDDEDDEEAAMEALLKDAAAAAGKKGKAGVKDASEIRYKDFFGGGASMGDEEEDEDEEEEESDDRDEEGEEEGEGEEEEEEAEEDGGVARRRSGKSAGVLHDGVTDEGARGKTTTTTTTTTKQQQQLMSTHERRLARMQERVAELEEEALGDKAWHLTGEVAAGSRPLNSALELDMDFETRGKPAPVQTEEMTNDLEAMIKKRVADRRFDDVIRVVPAPLETKKKEIELDHTKAKAGLGELYEQDYVRKVMGGSTEDKDEKLRKEARTIFKLLCGKLDALCRFHFAPKPVVEDMTIRTEVPAIAMEEAAPVAVSKAAMQLPEEVYKPGAKDGRPMAEAELSKEERKQRRARKKRQHKARQGAKDAERRARAVAQGGTAEVVGRKSNSKVVAGKGVKVAAGAGAGRHGRTDLGNSSAVFAKLAAEQAAAANGGGAIKVARDLKKKKGAGGGQQEGGKKGAAALKL</sequence>
<feature type="region of interest" description="Disordered" evidence="7">
    <location>
        <begin position="49"/>
        <end position="215"/>
    </location>
</feature>
<comment type="caution">
    <text evidence="8">The sequence shown here is derived from an EMBL/GenBank/DDBJ whole genome shotgun (WGS) entry which is preliminary data.</text>
</comment>
<keyword evidence="4" id="KW-0539">Nucleus</keyword>
<dbReference type="Pfam" id="PF04006">
    <property type="entry name" value="Mpp10"/>
    <property type="match status" value="1"/>
</dbReference>
<evidence type="ECO:0000256" key="4">
    <source>
        <dbReference type="ARBA" id="ARBA00023242"/>
    </source>
</evidence>
<accession>A0A8J4AST7</accession>
<feature type="non-terminal residue" evidence="8">
    <location>
        <position position="548"/>
    </location>
</feature>
<dbReference type="PANTHER" id="PTHR17039">
    <property type="entry name" value="U3 SMALL NUCLEOLAR RIBONUCLEOPROTEIN PROTEIN MPP10"/>
    <property type="match status" value="1"/>
</dbReference>
<feature type="compositionally biased region" description="Basic residues" evidence="7">
    <location>
        <begin position="431"/>
        <end position="444"/>
    </location>
</feature>
<feature type="compositionally biased region" description="Basic residues" evidence="7">
    <location>
        <begin position="1"/>
        <end position="10"/>
    </location>
</feature>
<dbReference type="GO" id="GO:0032040">
    <property type="term" value="C:small-subunit processome"/>
    <property type="evidence" value="ECO:0007669"/>
    <property type="project" value="TreeGrafter"/>
</dbReference>
<keyword evidence="3" id="KW-0698">rRNA processing</keyword>
<comment type="subcellular location">
    <subcellularLocation>
        <location evidence="1">Nucleus</location>
        <location evidence="1">Nucleolus</location>
    </subcellularLocation>
</comment>
<evidence type="ECO:0000256" key="1">
    <source>
        <dbReference type="ARBA" id="ARBA00004604"/>
    </source>
</evidence>
<keyword evidence="5" id="KW-0687">Ribonucleoprotein</keyword>
<keyword evidence="2" id="KW-0690">Ribosome biogenesis</keyword>
<evidence type="ECO:0000313" key="8">
    <source>
        <dbReference type="EMBL" id="GIL47167.1"/>
    </source>
</evidence>
<dbReference type="GO" id="GO:0034457">
    <property type="term" value="C:Mpp10 complex"/>
    <property type="evidence" value="ECO:0007669"/>
    <property type="project" value="InterPro"/>
</dbReference>
<feature type="compositionally biased region" description="Basic and acidic residues" evidence="7">
    <location>
        <begin position="408"/>
        <end position="430"/>
    </location>
</feature>
<proteinExistence type="inferred from homology"/>
<evidence type="ECO:0000256" key="2">
    <source>
        <dbReference type="ARBA" id="ARBA00022517"/>
    </source>
</evidence>
<evidence type="ECO:0000313" key="9">
    <source>
        <dbReference type="Proteomes" id="UP000747399"/>
    </source>
</evidence>
<feature type="region of interest" description="Disordered" evidence="7">
    <location>
        <begin position="1"/>
        <end position="32"/>
    </location>
</feature>
<gene>
    <name evidence="8" type="ORF">Vafri_4051</name>
</gene>
<feature type="compositionally biased region" description="Gly residues" evidence="7">
    <location>
        <begin position="56"/>
        <end position="65"/>
    </location>
</feature>
<evidence type="ECO:0000256" key="3">
    <source>
        <dbReference type="ARBA" id="ARBA00022552"/>
    </source>
</evidence>
<feature type="region of interest" description="Disordered" evidence="7">
    <location>
        <begin position="526"/>
        <end position="548"/>
    </location>
</feature>